<protein>
    <submittedName>
        <fullName evidence="2">Methionine synthase, vitamin-B12 independent</fullName>
        <ecNumber evidence="2">2.1.1.14</ecNumber>
    </submittedName>
</protein>
<keyword evidence="2" id="KW-0808">Transferase</keyword>
<organism evidence="2">
    <name type="scientific">mine drainage metagenome</name>
    <dbReference type="NCBI Taxonomy" id="410659"/>
    <lineage>
        <taxon>unclassified sequences</taxon>
        <taxon>metagenomes</taxon>
        <taxon>ecological metagenomes</taxon>
    </lineage>
</organism>
<dbReference type="EC" id="2.1.1.14" evidence="2"/>
<proteinExistence type="predicted"/>
<reference evidence="2" key="2">
    <citation type="journal article" date="2014" name="ISME J.">
        <title>Microbial stratification in low pH oxic and suboxic macroscopic growths along an acid mine drainage.</title>
        <authorList>
            <person name="Mendez-Garcia C."/>
            <person name="Mesa V."/>
            <person name="Sprenger R.R."/>
            <person name="Richter M."/>
            <person name="Diez M.S."/>
            <person name="Solano J."/>
            <person name="Bargiela R."/>
            <person name="Golyshina O.V."/>
            <person name="Manteca A."/>
            <person name="Ramos J.L."/>
            <person name="Gallego J.R."/>
            <person name="Llorente I."/>
            <person name="Martins Dos Santos V.A."/>
            <person name="Jensen O.N."/>
            <person name="Pelaez A.I."/>
            <person name="Sanchez J."/>
            <person name="Ferrer M."/>
        </authorList>
    </citation>
    <scope>NUCLEOTIDE SEQUENCE</scope>
</reference>
<feature type="non-terminal residue" evidence="2">
    <location>
        <position position="134"/>
    </location>
</feature>
<dbReference type="AlphaFoldDB" id="T1C9P5"/>
<accession>T1C9P5</accession>
<evidence type="ECO:0000259" key="1">
    <source>
        <dbReference type="Pfam" id="PF01717"/>
    </source>
</evidence>
<dbReference type="Pfam" id="PF01717">
    <property type="entry name" value="Meth_synt_2"/>
    <property type="match status" value="1"/>
</dbReference>
<dbReference type="GO" id="GO:0008270">
    <property type="term" value="F:zinc ion binding"/>
    <property type="evidence" value="ECO:0007669"/>
    <property type="project" value="InterPro"/>
</dbReference>
<dbReference type="GO" id="GO:0032259">
    <property type="term" value="P:methylation"/>
    <property type="evidence" value="ECO:0007669"/>
    <property type="project" value="UniProtKB-KW"/>
</dbReference>
<dbReference type="SUPFAM" id="SSF51726">
    <property type="entry name" value="UROD/MetE-like"/>
    <property type="match status" value="1"/>
</dbReference>
<evidence type="ECO:0000313" key="2">
    <source>
        <dbReference type="EMBL" id="EQD77873.1"/>
    </source>
</evidence>
<dbReference type="InterPro" id="IPR038071">
    <property type="entry name" value="UROD/MetE-like_sf"/>
</dbReference>
<sequence>MSKLITQEIGSIRKPEYLSSKFHSFSDSERSDKTSKAAKEMIARFEATGIDNIGIAGEMYRWEMYEHLAKYIDGIKFYGHVRSFDNRYYLKGSVSSELSLRESPHSEEFEFVLNNTSKGVKVPLTGPYTMMDWS</sequence>
<reference evidence="2" key="1">
    <citation type="submission" date="2013-08" db="EMBL/GenBank/DDBJ databases">
        <authorList>
            <person name="Mendez C."/>
            <person name="Richter M."/>
            <person name="Ferrer M."/>
            <person name="Sanchez J."/>
        </authorList>
    </citation>
    <scope>NUCLEOTIDE SEQUENCE</scope>
</reference>
<dbReference type="GO" id="GO:0009086">
    <property type="term" value="P:methionine biosynthetic process"/>
    <property type="evidence" value="ECO:0007669"/>
    <property type="project" value="InterPro"/>
</dbReference>
<feature type="domain" description="Cobalamin-independent methionine synthase MetE C-terminal/archaeal" evidence="1">
    <location>
        <begin position="22"/>
        <end position="134"/>
    </location>
</feature>
<dbReference type="GO" id="GO:0003871">
    <property type="term" value="F:5-methyltetrahydropteroyltriglutamate-homocysteine S-methyltransferase activity"/>
    <property type="evidence" value="ECO:0007669"/>
    <property type="project" value="UniProtKB-EC"/>
</dbReference>
<keyword evidence="2" id="KW-0489">Methyltransferase</keyword>
<name>T1C9P5_9ZZZZ</name>
<comment type="caution">
    <text evidence="2">The sequence shown here is derived from an EMBL/GenBank/DDBJ whole genome shotgun (WGS) entry which is preliminary data.</text>
</comment>
<dbReference type="Gene3D" id="3.20.20.210">
    <property type="match status" value="1"/>
</dbReference>
<gene>
    <name evidence="2" type="ORF">B1A_02641</name>
</gene>
<dbReference type="InterPro" id="IPR002629">
    <property type="entry name" value="Met_Synth_C/arc"/>
</dbReference>
<dbReference type="EMBL" id="AUZX01001957">
    <property type="protein sequence ID" value="EQD77873.1"/>
    <property type="molecule type" value="Genomic_DNA"/>
</dbReference>